<reference evidence="2 3" key="1">
    <citation type="journal article" date="2016" name="Nat. Commun.">
        <title>Thousands of microbial genomes shed light on interconnected biogeochemical processes in an aquifer system.</title>
        <authorList>
            <person name="Anantharaman K."/>
            <person name="Brown C.T."/>
            <person name="Hug L.A."/>
            <person name="Sharon I."/>
            <person name="Castelle C.J."/>
            <person name="Probst A.J."/>
            <person name="Thomas B.C."/>
            <person name="Singh A."/>
            <person name="Wilkins M.J."/>
            <person name="Karaoz U."/>
            <person name="Brodie E.L."/>
            <person name="Williams K.H."/>
            <person name="Hubbard S.S."/>
            <person name="Banfield J.F."/>
        </authorList>
    </citation>
    <scope>NUCLEOTIDE SEQUENCE [LARGE SCALE GENOMIC DNA]</scope>
</reference>
<dbReference type="EMBL" id="MFPS01000007">
    <property type="protein sequence ID" value="OGH59401.1"/>
    <property type="molecule type" value="Genomic_DNA"/>
</dbReference>
<dbReference type="AlphaFoldDB" id="A0A1F6LJ41"/>
<feature type="domain" description="AFP-like" evidence="1">
    <location>
        <begin position="303"/>
        <end position="360"/>
    </location>
</feature>
<evidence type="ECO:0000313" key="2">
    <source>
        <dbReference type="EMBL" id="OGH59401.1"/>
    </source>
</evidence>
<protein>
    <submittedName>
        <fullName evidence="2">Pseudaminic acid synthase</fullName>
    </submittedName>
</protein>
<dbReference type="GO" id="GO:0047444">
    <property type="term" value="F:N-acylneuraminate-9-phosphate synthase activity"/>
    <property type="evidence" value="ECO:0007669"/>
    <property type="project" value="TreeGrafter"/>
</dbReference>
<proteinExistence type="predicted"/>
<dbReference type="InterPro" id="IPR036732">
    <property type="entry name" value="AFP_Neu5c_C_sf"/>
</dbReference>
<evidence type="ECO:0000259" key="1">
    <source>
        <dbReference type="PROSITE" id="PS50844"/>
    </source>
</evidence>
<dbReference type="Proteomes" id="UP000177067">
    <property type="component" value="Unassembled WGS sequence"/>
</dbReference>
<dbReference type="PANTHER" id="PTHR42966">
    <property type="entry name" value="N-ACETYLNEURAMINATE SYNTHASE"/>
    <property type="match status" value="1"/>
</dbReference>
<dbReference type="InterPro" id="IPR013785">
    <property type="entry name" value="Aldolase_TIM"/>
</dbReference>
<gene>
    <name evidence="2" type="ORF">A2725_01065</name>
</gene>
<comment type="caution">
    <text evidence="2">The sequence shown here is derived from an EMBL/GenBank/DDBJ whole genome shotgun (WGS) entry which is preliminary data.</text>
</comment>
<name>A0A1F6LJ41_9BACT</name>
<evidence type="ECO:0000313" key="3">
    <source>
        <dbReference type="Proteomes" id="UP000177067"/>
    </source>
</evidence>
<dbReference type="InterPro" id="IPR006190">
    <property type="entry name" value="SAF_AFP_Neu5Ac"/>
</dbReference>
<organism evidence="2 3">
    <name type="scientific">Candidatus Magasanikbacteria bacterium RIFCSPHIGHO2_01_FULL_33_34</name>
    <dbReference type="NCBI Taxonomy" id="1798671"/>
    <lineage>
        <taxon>Bacteria</taxon>
        <taxon>Candidatus Magasanikiibacteriota</taxon>
    </lineage>
</organism>
<sequence>MSKSFKLQTPRGEREIGGDAPTFVIAEVSANHNQNLEKAIEIVHAAAGAGADAVKFQTYTPDTLTIDCDKNGFVMEGDENPWKGAKLYDLYKTAYTPWEWLPQLKEEAEKVGLFFFSTVYDITAVDYMENMNVGMYKIASYEVSHIPLLRRVAKTGKPVIMSIGFATEEEAKLGIDTLKENGIKDLVILHCSTTYTHEPDFTTLNLKNIADIKSKFDVIPGFSENIGGTRTAAMAVLAGAKVIEKHVMPEGKEKTPDSDFSVTPSELKVMIEGIREAEKVLGKIHYGPANEKEAYNAKHLRQSLFVVEDMKKGEEFTEKNLRSIRPGIGVAPKYLDEILGKKSTQDIERGTPMNLDLVEK</sequence>
<dbReference type="InterPro" id="IPR013132">
    <property type="entry name" value="PseI/NeuA/B-like_N"/>
</dbReference>
<dbReference type="InterPro" id="IPR020030">
    <property type="entry name" value="Pseudaminic_synth_PseI"/>
</dbReference>
<dbReference type="PROSITE" id="PS50844">
    <property type="entry name" value="AFP_LIKE"/>
    <property type="match status" value="1"/>
</dbReference>
<dbReference type="SUPFAM" id="SSF51269">
    <property type="entry name" value="AFP III-like domain"/>
    <property type="match status" value="1"/>
</dbReference>
<dbReference type="GO" id="GO:0016051">
    <property type="term" value="P:carbohydrate biosynthetic process"/>
    <property type="evidence" value="ECO:0007669"/>
    <property type="project" value="InterPro"/>
</dbReference>
<dbReference type="InterPro" id="IPR013974">
    <property type="entry name" value="SAF"/>
</dbReference>
<dbReference type="SUPFAM" id="SSF51569">
    <property type="entry name" value="Aldolase"/>
    <property type="match status" value="1"/>
</dbReference>
<dbReference type="NCBIfam" id="TIGR03586">
    <property type="entry name" value="PseI"/>
    <property type="match status" value="1"/>
</dbReference>
<dbReference type="InterPro" id="IPR057736">
    <property type="entry name" value="SAF_PseI/NeuA/NeuB"/>
</dbReference>
<dbReference type="Gene3D" id="3.20.20.70">
    <property type="entry name" value="Aldolase class I"/>
    <property type="match status" value="1"/>
</dbReference>
<accession>A0A1F6LJ41</accession>
<dbReference type="SMART" id="SM00858">
    <property type="entry name" value="SAF"/>
    <property type="match status" value="1"/>
</dbReference>
<dbReference type="Pfam" id="PF08666">
    <property type="entry name" value="SAF"/>
    <property type="match status" value="1"/>
</dbReference>
<dbReference type="Gene3D" id="3.90.1210.10">
    <property type="entry name" value="Antifreeze-like/N-acetylneuraminic acid synthase C-terminal domain"/>
    <property type="match status" value="1"/>
</dbReference>
<dbReference type="CDD" id="cd11615">
    <property type="entry name" value="SAF_NeuB_like"/>
    <property type="match status" value="1"/>
</dbReference>
<dbReference type="Pfam" id="PF03102">
    <property type="entry name" value="NeuB"/>
    <property type="match status" value="1"/>
</dbReference>
<dbReference type="PANTHER" id="PTHR42966:SF2">
    <property type="entry name" value="PSEUDAMINIC ACID SYNTHASE"/>
    <property type="match status" value="1"/>
</dbReference>
<dbReference type="InterPro" id="IPR051690">
    <property type="entry name" value="PseI-like"/>
</dbReference>